<sequence length="306" mass="34254">MDWDDLKILLALSRKRSARGAAQLLGVSNSTVTRRLDDFERDLGSRLFDRTPEGYRMTQTAENLLPTAEHVEELMLAAERQVTGTDQELEGTIRLTLPPASGFNVLMPRLAQFASDYPGIDLEVISSADALDLGRREADIAIRVFLTGTSPPDNLIGRKISAMTASAYVHRDLLNPDNPEDVSHLNWIGLHGNNYDDSWKKVCKNGHLPVRHAVSAITLQVEAVRAKMGMMFAACAMFRDHPEVVRVPGEDVHHYLDLWVLTHKDLRLSARMRILREILAEELSLLRPYFDSCCGDEDAVAKLQQA</sequence>
<dbReference type="GO" id="GO:0003700">
    <property type="term" value="F:DNA-binding transcription factor activity"/>
    <property type="evidence" value="ECO:0007669"/>
    <property type="project" value="InterPro"/>
</dbReference>
<evidence type="ECO:0000256" key="1">
    <source>
        <dbReference type="ARBA" id="ARBA00009437"/>
    </source>
</evidence>
<evidence type="ECO:0000256" key="4">
    <source>
        <dbReference type="ARBA" id="ARBA00023163"/>
    </source>
</evidence>
<keyword evidence="4" id="KW-0804">Transcription</keyword>
<dbReference type="eggNOG" id="COG0583">
    <property type="taxonomic scope" value="Bacteria"/>
</dbReference>
<keyword evidence="2" id="KW-0805">Transcription regulation</keyword>
<reference evidence="6 7" key="2">
    <citation type="journal article" date="2009" name="PLoS ONE">
        <title>The photosynthetic apparatus and its regulation in the aerobic gammaproteobacterium Congregibacter litoralis gen. nov., sp. nov.</title>
        <authorList>
            <person name="Spring S."/>
            <person name="Lunsdorf H."/>
            <person name="Fuchs B.M."/>
            <person name="Tindall B.J."/>
        </authorList>
    </citation>
    <scope>NUCLEOTIDE SEQUENCE [LARGE SCALE GENOMIC DNA]</scope>
    <source>
        <strain evidence="6">KT71</strain>
    </source>
</reference>
<dbReference type="Gene3D" id="1.10.10.10">
    <property type="entry name" value="Winged helix-like DNA-binding domain superfamily/Winged helix DNA-binding domain"/>
    <property type="match status" value="1"/>
</dbReference>
<evidence type="ECO:0000259" key="5">
    <source>
        <dbReference type="PROSITE" id="PS50931"/>
    </source>
</evidence>
<dbReference type="AlphaFoldDB" id="A4AAS9"/>
<keyword evidence="3" id="KW-0238">DNA-binding</keyword>
<dbReference type="InterPro" id="IPR036388">
    <property type="entry name" value="WH-like_DNA-bd_sf"/>
</dbReference>
<dbReference type="RefSeq" id="WP_008294614.1">
    <property type="nucleotide sequence ID" value="NZ_CM002299.1"/>
</dbReference>
<dbReference type="Pfam" id="PF03466">
    <property type="entry name" value="LysR_substrate"/>
    <property type="match status" value="1"/>
</dbReference>
<gene>
    <name evidence="6" type="ORF">KT71_10889</name>
</gene>
<keyword evidence="7" id="KW-1185">Reference proteome</keyword>
<dbReference type="STRING" id="314285.KT71_10889"/>
<reference evidence="6 7" key="1">
    <citation type="journal article" date="2007" name="Proc. Natl. Acad. Sci. U.S.A.">
        <title>Characterization of a marine gammaproteobacterium capable of aerobic anoxygenic photosynthesis.</title>
        <authorList>
            <person name="Fuchs B.M."/>
            <person name="Spring S."/>
            <person name="Teeling H."/>
            <person name="Quast C."/>
            <person name="Wulf J."/>
            <person name="Schattenhofer M."/>
            <person name="Yan S."/>
            <person name="Ferriera S."/>
            <person name="Johnson J."/>
            <person name="Glockner F.O."/>
            <person name="Amann R."/>
        </authorList>
    </citation>
    <scope>NUCLEOTIDE SEQUENCE [LARGE SCALE GENOMIC DNA]</scope>
    <source>
        <strain evidence="6">KT71</strain>
    </source>
</reference>
<evidence type="ECO:0000313" key="7">
    <source>
        <dbReference type="Proteomes" id="UP000019205"/>
    </source>
</evidence>
<evidence type="ECO:0000313" key="6">
    <source>
        <dbReference type="EMBL" id="EAQ96801.1"/>
    </source>
</evidence>
<protein>
    <submittedName>
        <fullName evidence="6">Transcriptional regulator, LysR family</fullName>
    </submittedName>
</protein>
<dbReference type="Pfam" id="PF00126">
    <property type="entry name" value="HTH_1"/>
    <property type="match status" value="1"/>
</dbReference>
<dbReference type="GO" id="GO:0006351">
    <property type="term" value="P:DNA-templated transcription"/>
    <property type="evidence" value="ECO:0007669"/>
    <property type="project" value="TreeGrafter"/>
</dbReference>
<dbReference type="SUPFAM" id="SSF46785">
    <property type="entry name" value="Winged helix' DNA-binding domain"/>
    <property type="match status" value="1"/>
</dbReference>
<dbReference type="InterPro" id="IPR000847">
    <property type="entry name" value="LysR_HTH_N"/>
</dbReference>
<dbReference type="Proteomes" id="UP000019205">
    <property type="component" value="Chromosome"/>
</dbReference>
<dbReference type="Gene3D" id="3.40.190.290">
    <property type="match status" value="1"/>
</dbReference>
<dbReference type="EMBL" id="AAOA02000003">
    <property type="protein sequence ID" value="EAQ96801.1"/>
    <property type="molecule type" value="Genomic_DNA"/>
</dbReference>
<proteinExistence type="inferred from homology"/>
<evidence type="ECO:0000256" key="3">
    <source>
        <dbReference type="ARBA" id="ARBA00023125"/>
    </source>
</evidence>
<dbReference type="InterPro" id="IPR005119">
    <property type="entry name" value="LysR_subst-bd"/>
</dbReference>
<feature type="domain" description="HTH lysR-type" evidence="5">
    <location>
        <begin position="1"/>
        <end position="58"/>
    </location>
</feature>
<dbReference type="HOGENOM" id="CLU_039613_2_1_6"/>
<evidence type="ECO:0000256" key="2">
    <source>
        <dbReference type="ARBA" id="ARBA00023015"/>
    </source>
</evidence>
<comment type="caution">
    <text evidence="6">The sequence shown here is derived from an EMBL/GenBank/DDBJ whole genome shotgun (WGS) entry which is preliminary data.</text>
</comment>
<dbReference type="PANTHER" id="PTHR30537:SF3">
    <property type="entry name" value="TRANSCRIPTIONAL REGULATORY PROTEIN"/>
    <property type="match status" value="1"/>
</dbReference>
<dbReference type="OrthoDB" id="570111at2"/>
<dbReference type="GO" id="GO:0043565">
    <property type="term" value="F:sequence-specific DNA binding"/>
    <property type="evidence" value="ECO:0007669"/>
    <property type="project" value="TreeGrafter"/>
</dbReference>
<dbReference type="PROSITE" id="PS50931">
    <property type="entry name" value="HTH_LYSR"/>
    <property type="match status" value="1"/>
</dbReference>
<dbReference type="InterPro" id="IPR036390">
    <property type="entry name" value="WH_DNA-bd_sf"/>
</dbReference>
<dbReference type="PANTHER" id="PTHR30537">
    <property type="entry name" value="HTH-TYPE TRANSCRIPTIONAL REGULATOR"/>
    <property type="match status" value="1"/>
</dbReference>
<dbReference type="InterPro" id="IPR058163">
    <property type="entry name" value="LysR-type_TF_proteobact-type"/>
</dbReference>
<organism evidence="6 7">
    <name type="scientific">Congregibacter litoralis KT71</name>
    <dbReference type="NCBI Taxonomy" id="314285"/>
    <lineage>
        <taxon>Bacteria</taxon>
        <taxon>Pseudomonadati</taxon>
        <taxon>Pseudomonadota</taxon>
        <taxon>Gammaproteobacteria</taxon>
        <taxon>Cellvibrionales</taxon>
        <taxon>Halieaceae</taxon>
        <taxon>Congregibacter</taxon>
    </lineage>
</organism>
<name>A4AAS9_9GAMM</name>
<dbReference type="SUPFAM" id="SSF53850">
    <property type="entry name" value="Periplasmic binding protein-like II"/>
    <property type="match status" value="1"/>
</dbReference>
<accession>A4AAS9</accession>
<comment type="similarity">
    <text evidence="1">Belongs to the LysR transcriptional regulatory family.</text>
</comment>